<evidence type="ECO:0000256" key="5">
    <source>
        <dbReference type="ARBA" id="ARBA00048200"/>
    </source>
</evidence>
<evidence type="ECO:0000256" key="1">
    <source>
        <dbReference type="ARBA" id="ARBA00004781"/>
    </source>
</evidence>
<dbReference type="Pfam" id="PF04321">
    <property type="entry name" value="RmlD_sub_bind"/>
    <property type="match status" value="1"/>
</dbReference>
<reference evidence="9" key="1">
    <citation type="submission" date="2016-10" db="EMBL/GenBank/DDBJ databases">
        <authorList>
            <person name="Varghese N."/>
            <person name="Submissions S."/>
        </authorList>
    </citation>
    <scope>NUCLEOTIDE SEQUENCE [LARGE SCALE GENOMIC DNA]</scope>
    <source>
        <strain evidence="9">DSM 8415</strain>
    </source>
</reference>
<evidence type="ECO:0000256" key="2">
    <source>
        <dbReference type="ARBA" id="ARBA00010944"/>
    </source>
</evidence>
<gene>
    <name evidence="8" type="ORF">SAMN05660835_00489</name>
</gene>
<name>A0A1G6JXB4_9BACT</name>
<dbReference type="InterPro" id="IPR005913">
    <property type="entry name" value="dTDP_dehydrorham_reduct"/>
</dbReference>
<dbReference type="OrthoDB" id="9803892at2"/>
<comment type="pathway">
    <text evidence="1 6">Carbohydrate biosynthesis; dTDP-L-rhamnose biosynthesis.</text>
</comment>
<feature type="domain" description="RmlD-like substrate binding" evidence="7">
    <location>
        <begin position="2"/>
        <end position="278"/>
    </location>
</feature>
<evidence type="ECO:0000259" key="7">
    <source>
        <dbReference type="Pfam" id="PF04321"/>
    </source>
</evidence>
<comment type="similarity">
    <text evidence="2 6">Belongs to the dTDP-4-dehydrorhamnose reductase family.</text>
</comment>
<protein>
    <recommendedName>
        <fullName evidence="4 6">dTDP-4-dehydrorhamnose reductase</fullName>
        <ecNumber evidence="3 6">1.1.1.133</ecNumber>
    </recommendedName>
</protein>
<dbReference type="RefSeq" id="WP_092127948.1">
    <property type="nucleotide sequence ID" value="NZ_FMYU01000003.1"/>
</dbReference>
<keyword evidence="6" id="KW-0521">NADP</keyword>
<organism evidence="8 9">
    <name type="scientific">Desulfurella multipotens</name>
    <dbReference type="NCBI Taxonomy" id="79269"/>
    <lineage>
        <taxon>Bacteria</taxon>
        <taxon>Pseudomonadati</taxon>
        <taxon>Campylobacterota</taxon>
        <taxon>Desulfurellia</taxon>
        <taxon>Desulfurellales</taxon>
        <taxon>Desulfurellaceae</taxon>
        <taxon>Desulfurella</taxon>
    </lineage>
</organism>
<dbReference type="PANTHER" id="PTHR10491:SF4">
    <property type="entry name" value="METHIONINE ADENOSYLTRANSFERASE 2 SUBUNIT BETA"/>
    <property type="match status" value="1"/>
</dbReference>
<dbReference type="CDD" id="cd05254">
    <property type="entry name" value="dTDP_HR_like_SDR_e"/>
    <property type="match status" value="1"/>
</dbReference>
<dbReference type="Gene3D" id="3.40.50.720">
    <property type="entry name" value="NAD(P)-binding Rossmann-like Domain"/>
    <property type="match status" value="1"/>
</dbReference>
<dbReference type="NCBIfam" id="TIGR01214">
    <property type="entry name" value="rmlD"/>
    <property type="match status" value="1"/>
</dbReference>
<dbReference type="UniPathway" id="UPA00124"/>
<dbReference type="GO" id="GO:0008831">
    <property type="term" value="F:dTDP-4-dehydrorhamnose reductase activity"/>
    <property type="evidence" value="ECO:0007669"/>
    <property type="project" value="UniProtKB-EC"/>
</dbReference>
<dbReference type="GO" id="GO:0005829">
    <property type="term" value="C:cytosol"/>
    <property type="evidence" value="ECO:0007669"/>
    <property type="project" value="TreeGrafter"/>
</dbReference>
<comment type="function">
    <text evidence="6">Catalyzes the reduction of dTDP-6-deoxy-L-lyxo-4-hexulose to yield dTDP-L-rhamnose.</text>
</comment>
<keyword evidence="6" id="KW-0560">Oxidoreductase</keyword>
<sequence>MILVFGGNGQLAKAFQFQLEKENKKFIALNRKQCDVTDYIQLKSAFETFRPKIVINASAYNLVDECEVNYFEGFKVNAFSVAHMTDLSKKFGSFFVHFSTDYVFDGSKCGLYCENDSPNPLNEYGKSKLLGEKFLLQSQSECLILRTSWVYGNSKNNFISKLMGWCKNNEYLKIAYNEFSVPTSAYDIAYYSLIAINKGLSGVYHLVNSGFCSRFEWAKLTLSLLGINKFLYPVDRSIFNLKANRPFFSAMSNELFCRNLNVEIRDWQNALIDFLQNYYEK</sequence>
<evidence type="ECO:0000256" key="3">
    <source>
        <dbReference type="ARBA" id="ARBA00012929"/>
    </source>
</evidence>
<evidence type="ECO:0000313" key="8">
    <source>
        <dbReference type="EMBL" id="SDC22636.1"/>
    </source>
</evidence>
<dbReference type="Gene3D" id="3.90.25.10">
    <property type="entry name" value="UDP-galactose 4-epimerase, domain 1"/>
    <property type="match status" value="1"/>
</dbReference>
<dbReference type="InterPro" id="IPR029903">
    <property type="entry name" value="RmlD-like-bd"/>
</dbReference>
<dbReference type="AlphaFoldDB" id="A0A1G6JXB4"/>
<dbReference type="EC" id="1.1.1.133" evidence="3 6"/>
<comment type="catalytic activity">
    <reaction evidence="5">
        <text>dTDP-beta-L-rhamnose + NADP(+) = dTDP-4-dehydro-beta-L-rhamnose + NADPH + H(+)</text>
        <dbReference type="Rhea" id="RHEA:21796"/>
        <dbReference type="ChEBI" id="CHEBI:15378"/>
        <dbReference type="ChEBI" id="CHEBI:57510"/>
        <dbReference type="ChEBI" id="CHEBI:57783"/>
        <dbReference type="ChEBI" id="CHEBI:58349"/>
        <dbReference type="ChEBI" id="CHEBI:62830"/>
        <dbReference type="EC" id="1.1.1.133"/>
    </reaction>
</comment>
<evidence type="ECO:0000256" key="4">
    <source>
        <dbReference type="ARBA" id="ARBA00017099"/>
    </source>
</evidence>
<keyword evidence="9" id="KW-1185">Reference proteome</keyword>
<dbReference type="SUPFAM" id="SSF51735">
    <property type="entry name" value="NAD(P)-binding Rossmann-fold domains"/>
    <property type="match status" value="1"/>
</dbReference>
<dbReference type="EMBL" id="FMYU01000003">
    <property type="protein sequence ID" value="SDC22636.1"/>
    <property type="molecule type" value="Genomic_DNA"/>
</dbReference>
<evidence type="ECO:0000313" key="9">
    <source>
        <dbReference type="Proteomes" id="UP000199411"/>
    </source>
</evidence>
<dbReference type="InterPro" id="IPR036291">
    <property type="entry name" value="NAD(P)-bd_dom_sf"/>
</dbReference>
<dbReference type="GO" id="GO:0019305">
    <property type="term" value="P:dTDP-rhamnose biosynthetic process"/>
    <property type="evidence" value="ECO:0007669"/>
    <property type="project" value="UniProtKB-UniPathway"/>
</dbReference>
<dbReference type="PANTHER" id="PTHR10491">
    <property type="entry name" value="DTDP-4-DEHYDRORHAMNOSE REDUCTASE"/>
    <property type="match status" value="1"/>
</dbReference>
<dbReference type="Proteomes" id="UP000199411">
    <property type="component" value="Unassembled WGS sequence"/>
</dbReference>
<proteinExistence type="inferred from homology"/>
<evidence type="ECO:0000256" key="6">
    <source>
        <dbReference type="RuleBase" id="RU364082"/>
    </source>
</evidence>
<accession>A0A1G6JXB4</accession>